<reference evidence="1 2" key="1">
    <citation type="journal article" date="2018" name="Nat. Genet.">
        <title>The Rosa genome provides new insights in the design of modern roses.</title>
        <authorList>
            <person name="Bendahmane M."/>
        </authorList>
    </citation>
    <scope>NUCLEOTIDE SEQUENCE [LARGE SCALE GENOMIC DNA]</scope>
    <source>
        <strain evidence="2">cv. Old Blush</strain>
    </source>
</reference>
<sequence>MVEEMKVVVVEMEVLEVEMVVLVVEMSPPSPCSKLLILVRIVKFGISKMSCGVEWWRK</sequence>
<comment type="caution">
    <text evidence="1">The sequence shown here is derived from an EMBL/GenBank/DDBJ whole genome shotgun (WGS) entry which is preliminary data.</text>
</comment>
<dbReference type="Gramene" id="PRQ30566">
    <property type="protein sequence ID" value="PRQ30566"/>
    <property type="gene ID" value="RchiOBHm_Chr5g0026061"/>
</dbReference>
<protein>
    <submittedName>
        <fullName evidence="1">Uncharacterized protein</fullName>
    </submittedName>
</protein>
<organism evidence="1 2">
    <name type="scientific">Rosa chinensis</name>
    <name type="common">China rose</name>
    <dbReference type="NCBI Taxonomy" id="74649"/>
    <lineage>
        <taxon>Eukaryota</taxon>
        <taxon>Viridiplantae</taxon>
        <taxon>Streptophyta</taxon>
        <taxon>Embryophyta</taxon>
        <taxon>Tracheophyta</taxon>
        <taxon>Spermatophyta</taxon>
        <taxon>Magnoliopsida</taxon>
        <taxon>eudicotyledons</taxon>
        <taxon>Gunneridae</taxon>
        <taxon>Pentapetalae</taxon>
        <taxon>rosids</taxon>
        <taxon>fabids</taxon>
        <taxon>Rosales</taxon>
        <taxon>Rosaceae</taxon>
        <taxon>Rosoideae</taxon>
        <taxon>Rosoideae incertae sedis</taxon>
        <taxon>Rosa</taxon>
    </lineage>
</organism>
<keyword evidence="2" id="KW-1185">Reference proteome</keyword>
<evidence type="ECO:0000313" key="1">
    <source>
        <dbReference type="EMBL" id="PRQ30566.1"/>
    </source>
</evidence>
<evidence type="ECO:0000313" key="2">
    <source>
        <dbReference type="Proteomes" id="UP000238479"/>
    </source>
</evidence>
<name>A0A2P6Q8R9_ROSCH</name>
<accession>A0A2P6Q8R9</accession>
<gene>
    <name evidence="1" type="ORF">RchiOBHm_Chr5g0026061</name>
</gene>
<dbReference type="Proteomes" id="UP000238479">
    <property type="component" value="Chromosome 5"/>
</dbReference>
<dbReference type="EMBL" id="PDCK01000043">
    <property type="protein sequence ID" value="PRQ30566.1"/>
    <property type="molecule type" value="Genomic_DNA"/>
</dbReference>
<dbReference type="AlphaFoldDB" id="A0A2P6Q8R9"/>
<proteinExistence type="predicted"/>